<keyword evidence="2" id="KW-1185">Reference proteome</keyword>
<dbReference type="Proteomes" id="UP000077202">
    <property type="component" value="Unassembled WGS sequence"/>
</dbReference>
<dbReference type="AlphaFoldDB" id="A0A176W786"/>
<accession>A0A176W786</accession>
<proteinExistence type="predicted"/>
<protein>
    <submittedName>
        <fullName evidence="1">Uncharacterized protein</fullName>
    </submittedName>
</protein>
<evidence type="ECO:0000313" key="2">
    <source>
        <dbReference type="Proteomes" id="UP000077202"/>
    </source>
</evidence>
<evidence type="ECO:0000313" key="1">
    <source>
        <dbReference type="EMBL" id="OAE28481.1"/>
    </source>
</evidence>
<reference evidence="1" key="1">
    <citation type="submission" date="2016-03" db="EMBL/GenBank/DDBJ databases">
        <title>Mechanisms controlling the formation of the plant cell surface in tip-growing cells are functionally conserved among land plants.</title>
        <authorList>
            <person name="Honkanen S."/>
            <person name="Jones V.A."/>
            <person name="Morieri G."/>
            <person name="Champion C."/>
            <person name="Hetherington A.J."/>
            <person name="Kelly S."/>
            <person name="Saint-Marcoux D."/>
            <person name="Proust H."/>
            <person name="Prescott H."/>
            <person name="Dolan L."/>
        </authorList>
    </citation>
    <scope>NUCLEOTIDE SEQUENCE [LARGE SCALE GENOMIC DNA]</scope>
    <source>
        <tissue evidence="1">Whole gametophyte</tissue>
    </source>
</reference>
<gene>
    <name evidence="1" type="ORF">AXG93_115s1720</name>
</gene>
<name>A0A176W786_MARPO</name>
<dbReference type="EMBL" id="LVLJ01001739">
    <property type="protein sequence ID" value="OAE28481.1"/>
    <property type="molecule type" value="Genomic_DNA"/>
</dbReference>
<sequence>MQRDHTLTVDSILDVRQRSQVMRVADQSSMEVMNRVDEASDDVTHVWMVEAMAGDDKGDVCHPLTAVVSTPLVNALATGMVKAMAGDDKGDVCHPLSYWDVTKMHARVVAYAI</sequence>
<comment type="caution">
    <text evidence="1">The sequence shown here is derived from an EMBL/GenBank/DDBJ whole genome shotgun (WGS) entry which is preliminary data.</text>
</comment>
<organism evidence="1 2">
    <name type="scientific">Marchantia polymorpha subsp. ruderalis</name>
    <dbReference type="NCBI Taxonomy" id="1480154"/>
    <lineage>
        <taxon>Eukaryota</taxon>
        <taxon>Viridiplantae</taxon>
        <taxon>Streptophyta</taxon>
        <taxon>Embryophyta</taxon>
        <taxon>Marchantiophyta</taxon>
        <taxon>Marchantiopsida</taxon>
        <taxon>Marchantiidae</taxon>
        <taxon>Marchantiales</taxon>
        <taxon>Marchantiaceae</taxon>
        <taxon>Marchantia</taxon>
    </lineage>
</organism>